<gene>
    <name evidence="1" type="ORF">RPERSI_LOCUS6892</name>
</gene>
<evidence type="ECO:0000313" key="2">
    <source>
        <dbReference type="Proteomes" id="UP000789920"/>
    </source>
</evidence>
<sequence>MPFREFLGSENTLVEIIAHLIDIAILPVDYDVKVTRSEYQSIASKNQKVQQKKESRGNKPDLMFRAYLCQKWKEIVFFENGSKELVKKCTKEVFHQNYIGFGVNIAADTQYTIVSLRELNTKLIVEISELRKKYAELEAKNIKVEAENAKLKQDKEEEQSLQNRGNGYTDNASDNAEYRTSDSDIYQITTTITFSILLSYISNSGDELSNDRDFDSSEVKIQVSIPDDEDFNYDYNDEDFSDNNNEDDDKDDESFCGFSDDNKDYYYDLNTGETYTKSEH</sequence>
<protein>
    <submittedName>
        <fullName evidence="1">16898_t:CDS:1</fullName>
    </submittedName>
</protein>
<proteinExistence type="predicted"/>
<dbReference type="Proteomes" id="UP000789920">
    <property type="component" value="Unassembled WGS sequence"/>
</dbReference>
<feature type="non-terminal residue" evidence="1">
    <location>
        <position position="280"/>
    </location>
</feature>
<dbReference type="EMBL" id="CAJVQC010011251">
    <property type="protein sequence ID" value="CAG8625543.1"/>
    <property type="molecule type" value="Genomic_DNA"/>
</dbReference>
<reference evidence="1" key="1">
    <citation type="submission" date="2021-06" db="EMBL/GenBank/DDBJ databases">
        <authorList>
            <person name="Kallberg Y."/>
            <person name="Tangrot J."/>
            <person name="Rosling A."/>
        </authorList>
    </citation>
    <scope>NUCLEOTIDE SEQUENCE</scope>
    <source>
        <strain evidence="1">MA461A</strain>
    </source>
</reference>
<organism evidence="1 2">
    <name type="scientific">Racocetra persica</name>
    <dbReference type="NCBI Taxonomy" id="160502"/>
    <lineage>
        <taxon>Eukaryota</taxon>
        <taxon>Fungi</taxon>
        <taxon>Fungi incertae sedis</taxon>
        <taxon>Mucoromycota</taxon>
        <taxon>Glomeromycotina</taxon>
        <taxon>Glomeromycetes</taxon>
        <taxon>Diversisporales</taxon>
        <taxon>Gigasporaceae</taxon>
        <taxon>Racocetra</taxon>
    </lineage>
</organism>
<name>A0ACA9N5L5_9GLOM</name>
<comment type="caution">
    <text evidence="1">The sequence shown here is derived from an EMBL/GenBank/DDBJ whole genome shotgun (WGS) entry which is preliminary data.</text>
</comment>
<accession>A0ACA9N5L5</accession>
<keyword evidence="2" id="KW-1185">Reference proteome</keyword>
<evidence type="ECO:0000313" key="1">
    <source>
        <dbReference type="EMBL" id="CAG8625543.1"/>
    </source>
</evidence>